<evidence type="ECO:0000256" key="6">
    <source>
        <dbReference type="ARBA" id="ARBA00022723"/>
    </source>
</evidence>
<name>A0A1D3TTX8_9FIRM</name>
<feature type="domain" description="NADH:flavin oxidoreductase/NADH oxidase N-terminal" evidence="10">
    <location>
        <begin position="4"/>
        <end position="331"/>
    </location>
</feature>
<keyword evidence="9" id="KW-0411">Iron-sulfur</keyword>
<dbReference type="Pfam" id="PF00724">
    <property type="entry name" value="Oxidored_FMN"/>
    <property type="match status" value="1"/>
</dbReference>
<dbReference type="Pfam" id="PF07992">
    <property type="entry name" value="Pyr_redox_2"/>
    <property type="match status" value="1"/>
</dbReference>
<evidence type="ECO:0000256" key="1">
    <source>
        <dbReference type="ARBA" id="ARBA00001917"/>
    </source>
</evidence>
<dbReference type="GO" id="GO:0010181">
    <property type="term" value="F:FMN binding"/>
    <property type="evidence" value="ECO:0007669"/>
    <property type="project" value="InterPro"/>
</dbReference>
<proteinExistence type="inferred from homology"/>
<dbReference type="InterPro" id="IPR051793">
    <property type="entry name" value="NADH:flavin_oxidoreductase"/>
</dbReference>
<dbReference type="EMBL" id="FMKA01000010">
    <property type="protein sequence ID" value="SCP97428.1"/>
    <property type="molecule type" value="Genomic_DNA"/>
</dbReference>
<dbReference type="PRINTS" id="PR00469">
    <property type="entry name" value="PNDRDTASEII"/>
</dbReference>
<dbReference type="InterPro" id="IPR013785">
    <property type="entry name" value="Aldolase_TIM"/>
</dbReference>
<organism evidence="12 13">
    <name type="scientific">Anaerobium acetethylicum</name>
    <dbReference type="NCBI Taxonomy" id="1619234"/>
    <lineage>
        <taxon>Bacteria</taxon>
        <taxon>Bacillati</taxon>
        <taxon>Bacillota</taxon>
        <taxon>Clostridia</taxon>
        <taxon>Lachnospirales</taxon>
        <taxon>Lachnospiraceae</taxon>
        <taxon>Anaerobium</taxon>
    </lineage>
</organism>
<evidence type="ECO:0000256" key="5">
    <source>
        <dbReference type="ARBA" id="ARBA00022643"/>
    </source>
</evidence>
<gene>
    <name evidence="12" type="ORF">SAMN05421730_101088</name>
</gene>
<dbReference type="PANTHER" id="PTHR42917:SF2">
    <property type="entry name" value="2,4-DIENOYL-COA REDUCTASE [(2E)-ENOYL-COA-PRODUCING]"/>
    <property type="match status" value="1"/>
</dbReference>
<dbReference type="Proteomes" id="UP000199315">
    <property type="component" value="Unassembled WGS sequence"/>
</dbReference>
<keyword evidence="7" id="KW-0560">Oxidoreductase</keyword>
<dbReference type="SUPFAM" id="SSF51395">
    <property type="entry name" value="FMN-linked oxidoreductases"/>
    <property type="match status" value="1"/>
</dbReference>
<dbReference type="STRING" id="1619234.SAMN05421730_101088"/>
<comment type="similarity">
    <text evidence="3">In the N-terminal section; belongs to the NADH:flavin oxidoreductase/NADH oxidase family.</text>
</comment>
<comment type="cofactor">
    <cofactor evidence="1">
        <name>FMN</name>
        <dbReference type="ChEBI" id="CHEBI:58210"/>
    </cofactor>
</comment>
<evidence type="ECO:0000256" key="8">
    <source>
        <dbReference type="ARBA" id="ARBA00023004"/>
    </source>
</evidence>
<dbReference type="PANTHER" id="PTHR42917">
    <property type="entry name" value="2,4-DIENOYL-COA REDUCTASE"/>
    <property type="match status" value="1"/>
</dbReference>
<evidence type="ECO:0000259" key="10">
    <source>
        <dbReference type="Pfam" id="PF00724"/>
    </source>
</evidence>
<dbReference type="AlphaFoldDB" id="A0A1D3TTX8"/>
<evidence type="ECO:0000313" key="12">
    <source>
        <dbReference type="EMBL" id="SCP97428.1"/>
    </source>
</evidence>
<keyword evidence="5" id="KW-0288">FMN</keyword>
<evidence type="ECO:0000256" key="2">
    <source>
        <dbReference type="ARBA" id="ARBA00001966"/>
    </source>
</evidence>
<dbReference type="InterPro" id="IPR036188">
    <property type="entry name" value="FAD/NAD-bd_sf"/>
</dbReference>
<evidence type="ECO:0000259" key="11">
    <source>
        <dbReference type="Pfam" id="PF07992"/>
    </source>
</evidence>
<evidence type="ECO:0000256" key="9">
    <source>
        <dbReference type="ARBA" id="ARBA00023014"/>
    </source>
</evidence>
<dbReference type="Gene3D" id="3.20.20.70">
    <property type="entry name" value="Aldolase class I"/>
    <property type="match status" value="1"/>
</dbReference>
<keyword evidence="4" id="KW-0285">Flavoprotein</keyword>
<dbReference type="GO" id="GO:0046872">
    <property type="term" value="F:metal ion binding"/>
    <property type="evidence" value="ECO:0007669"/>
    <property type="project" value="UniProtKB-KW"/>
</dbReference>
<dbReference type="Gene3D" id="3.50.50.60">
    <property type="entry name" value="FAD/NAD(P)-binding domain"/>
    <property type="match status" value="1"/>
</dbReference>
<evidence type="ECO:0000313" key="13">
    <source>
        <dbReference type="Proteomes" id="UP000199315"/>
    </source>
</evidence>
<dbReference type="GO" id="GO:0051536">
    <property type="term" value="F:iron-sulfur cluster binding"/>
    <property type="evidence" value="ECO:0007669"/>
    <property type="project" value="UniProtKB-KW"/>
</dbReference>
<dbReference type="PRINTS" id="PR00368">
    <property type="entry name" value="FADPNR"/>
</dbReference>
<keyword evidence="8" id="KW-0408">Iron</keyword>
<keyword evidence="13" id="KW-1185">Reference proteome</keyword>
<comment type="cofactor">
    <cofactor evidence="2">
        <name>[4Fe-4S] cluster</name>
        <dbReference type="ChEBI" id="CHEBI:49883"/>
    </cofactor>
</comment>
<sequence length="638" mass="69281">MSRLFEKTMIGSMKLKNRIVMGPMGTTGEADGAYNIDGINYFEERAKGGTGLIITGANVATTKYEDRPCTELSNFHHVERLNMLVERCHHHGAKVCVQVSPGLGRQVFTDPFTPPYSAGDTAHSFWFPNLKCKPFEIEDIKYIVDKVGYSACLAKSAGADAVELHAYGGYLLDQFHSTMWNNRTDEYGGSLRNRMRFSLECIEAIRKYCGPKFPVLVKFTPYHGVPGGRELEEGLEMAKIFEEAGVDALHVDVGCYEAWHKAISTVYEEEGHQMHVVEAVKKIATVPVLGQGKMFDPVKAEAAVADGKTDYIVLGHQMIADPHWANKVAAGDVAGIVPCIGCNECLYAGFSGKHYYCAVNPLCYAEKEFVLPAPDGTKKSVLVIGGGPGGMSAAIAAARRGFDVELWEKTSRLGGNLWAAGLPSFKHDVLKLIQYMEREVLKLGVSVKLNKTATAEEAANGNYDKVILAAGSSSIMPPIKGIEFAAPSDLYLTNVKKPGKNVVVIGGGLVGCEAAAYMKEMADEVTIVEMMDDILASADHSLNCDQALRTMLKDRDVKVAAGAKVTEITEDSVSYEKDGTVNTIPCDTVIIAAGYRSNNQLEDELDGKVKSLTVVGDAQAPRKIMTAVHEAYHAIRVM</sequence>
<protein>
    <submittedName>
        <fullName evidence="12">2-enoate reductase</fullName>
    </submittedName>
</protein>
<feature type="domain" description="FAD/NAD(P)-binding" evidence="11">
    <location>
        <begin position="380"/>
        <end position="606"/>
    </location>
</feature>
<keyword evidence="6" id="KW-0479">Metal-binding</keyword>
<dbReference type="Gene3D" id="3.40.50.720">
    <property type="entry name" value="NAD(P)-binding Rossmann-like Domain"/>
    <property type="match status" value="1"/>
</dbReference>
<dbReference type="InterPro" id="IPR023753">
    <property type="entry name" value="FAD/NAD-binding_dom"/>
</dbReference>
<dbReference type="RefSeq" id="WP_091233536.1">
    <property type="nucleotide sequence ID" value="NZ_FMKA01000010.1"/>
</dbReference>
<reference evidence="12 13" key="1">
    <citation type="submission" date="2016-09" db="EMBL/GenBank/DDBJ databases">
        <authorList>
            <person name="Capua I."/>
            <person name="De Benedictis P."/>
            <person name="Joannis T."/>
            <person name="Lombin L.H."/>
            <person name="Cattoli G."/>
        </authorList>
    </citation>
    <scope>NUCLEOTIDE SEQUENCE [LARGE SCALE GENOMIC DNA]</scope>
    <source>
        <strain evidence="12 13">GluBS11</strain>
    </source>
</reference>
<dbReference type="SUPFAM" id="SSF51905">
    <property type="entry name" value="FAD/NAD(P)-binding domain"/>
    <property type="match status" value="1"/>
</dbReference>
<dbReference type="GO" id="GO:0016491">
    <property type="term" value="F:oxidoreductase activity"/>
    <property type="evidence" value="ECO:0007669"/>
    <property type="project" value="UniProtKB-KW"/>
</dbReference>
<evidence type="ECO:0000256" key="4">
    <source>
        <dbReference type="ARBA" id="ARBA00022630"/>
    </source>
</evidence>
<dbReference type="CDD" id="cd02803">
    <property type="entry name" value="OYE_like_FMN_family"/>
    <property type="match status" value="1"/>
</dbReference>
<dbReference type="InterPro" id="IPR001155">
    <property type="entry name" value="OxRdtase_FMN_N"/>
</dbReference>
<evidence type="ECO:0000256" key="3">
    <source>
        <dbReference type="ARBA" id="ARBA00011048"/>
    </source>
</evidence>
<evidence type="ECO:0000256" key="7">
    <source>
        <dbReference type="ARBA" id="ARBA00023002"/>
    </source>
</evidence>
<accession>A0A1D3TTX8</accession>
<dbReference type="OrthoDB" id="9772736at2"/>